<organism evidence="1 2">
    <name type="scientific">Paludibaculum fermentans</name>
    <dbReference type="NCBI Taxonomy" id="1473598"/>
    <lineage>
        <taxon>Bacteria</taxon>
        <taxon>Pseudomonadati</taxon>
        <taxon>Acidobacteriota</taxon>
        <taxon>Terriglobia</taxon>
        <taxon>Bryobacterales</taxon>
        <taxon>Bryobacteraceae</taxon>
        <taxon>Paludibaculum</taxon>
    </lineage>
</organism>
<keyword evidence="1" id="KW-0121">Carboxypeptidase</keyword>
<dbReference type="SUPFAM" id="SSF49503">
    <property type="entry name" value="Cupredoxins"/>
    <property type="match status" value="1"/>
</dbReference>
<dbReference type="Gene3D" id="2.60.40.420">
    <property type="entry name" value="Cupredoxins - blue copper proteins"/>
    <property type="match status" value="1"/>
</dbReference>
<keyword evidence="2" id="KW-1185">Reference proteome</keyword>
<dbReference type="InterPro" id="IPR008969">
    <property type="entry name" value="CarboxyPept-like_regulatory"/>
</dbReference>
<keyword evidence="1" id="KW-0645">Protease</keyword>
<dbReference type="RefSeq" id="WP_194448301.1">
    <property type="nucleotide sequence ID" value="NZ_CP063849.1"/>
</dbReference>
<dbReference type="GO" id="GO:0004180">
    <property type="term" value="F:carboxypeptidase activity"/>
    <property type="evidence" value="ECO:0007669"/>
    <property type="project" value="UniProtKB-KW"/>
</dbReference>
<name>A0A7S7SI48_PALFE</name>
<keyword evidence="1" id="KW-0378">Hydrolase</keyword>
<dbReference type="Gene3D" id="2.60.40.1120">
    <property type="entry name" value="Carboxypeptidase-like, regulatory domain"/>
    <property type="match status" value="1"/>
</dbReference>
<dbReference type="Pfam" id="PF13620">
    <property type="entry name" value="CarboxypepD_reg"/>
    <property type="match status" value="1"/>
</dbReference>
<evidence type="ECO:0000313" key="1">
    <source>
        <dbReference type="EMBL" id="QOY86632.1"/>
    </source>
</evidence>
<sequence>MQHSPAWRIALGAAALAVLGGCSRPQPEQKQEKAKPAYFRVDAGTAGTIRGVIRFSGRKTARRVIDMDQEPECAHLHKDGKVLDEDIVVNPNGTLANVFVFLKKGLEDKSFEPPTTPVVINQKGCWFEPRVLGMQTGQSLKVTNSDPVTHNIHPMAKVNYEWNHSQAPEDPPLSRRFVREEVMIRVKCNVHGWMRAWVGVLPHPYFAVTGTDGSFEIRNIPPGTYTLAAWQERFGSEEQTVTLSPSSQQNVTFTFKGD</sequence>
<dbReference type="KEGG" id="pfer:IRI77_28150"/>
<proteinExistence type="predicted"/>
<dbReference type="InterPro" id="IPR008972">
    <property type="entry name" value="Cupredoxin"/>
</dbReference>
<protein>
    <submittedName>
        <fullName evidence="1">Carboxypeptidase regulatory-like domain-containing protein</fullName>
    </submittedName>
</protein>
<evidence type="ECO:0000313" key="2">
    <source>
        <dbReference type="Proteomes" id="UP000593892"/>
    </source>
</evidence>
<dbReference type="AlphaFoldDB" id="A0A7S7SI48"/>
<accession>A0A7S7SI48</accession>
<reference evidence="1 2" key="1">
    <citation type="submission" date="2020-10" db="EMBL/GenBank/DDBJ databases">
        <title>Complete genome sequence of Paludibaculum fermentans P105T, a facultatively anaerobic acidobacterium capable of dissimilatory Fe(III) reduction.</title>
        <authorList>
            <person name="Dedysh S.N."/>
            <person name="Beletsky A.V."/>
            <person name="Kulichevskaya I.S."/>
            <person name="Mardanov A.V."/>
            <person name="Ravin N.V."/>
        </authorList>
    </citation>
    <scope>NUCLEOTIDE SEQUENCE [LARGE SCALE GENOMIC DNA]</scope>
    <source>
        <strain evidence="1 2">P105</strain>
    </source>
</reference>
<dbReference type="SUPFAM" id="SSF49464">
    <property type="entry name" value="Carboxypeptidase regulatory domain-like"/>
    <property type="match status" value="1"/>
</dbReference>
<dbReference type="EMBL" id="CP063849">
    <property type="protein sequence ID" value="QOY86632.1"/>
    <property type="molecule type" value="Genomic_DNA"/>
</dbReference>
<dbReference type="Proteomes" id="UP000593892">
    <property type="component" value="Chromosome"/>
</dbReference>
<gene>
    <name evidence="1" type="ORF">IRI77_28150</name>
</gene>